<protein>
    <submittedName>
        <fullName evidence="2">Uncharacterized protein</fullName>
    </submittedName>
</protein>
<gene>
    <name evidence="2" type="ORF">NBRC116585_26180</name>
</gene>
<evidence type="ECO:0000313" key="3">
    <source>
        <dbReference type="Proteomes" id="UP001481413"/>
    </source>
</evidence>
<evidence type="ECO:0000313" key="2">
    <source>
        <dbReference type="EMBL" id="GAA6146500.1"/>
    </source>
</evidence>
<dbReference type="Proteomes" id="UP001481413">
    <property type="component" value="Unassembled WGS sequence"/>
</dbReference>
<evidence type="ECO:0000256" key="1">
    <source>
        <dbReference type="SAM" id="MobiDB-lite"/>
    </source>
</evidence>
<proteinExistence type="predicted"/>
<accession>A0ABQ0A264</accession>
<keyword evidence="3" id="KW-1185">Reference proteome</keyword>
<reference evidence="2 3" key="1">
    <citation type="submission" date="2024-04" db="EMBL/GenBank/DDBJ databases">
        <title>Draft genome sequence of Thalassolituus maritimus NBRC 116585.</title>
        <authorList>
            <person name="Miyakawa T."/>
            <person name="Kusuya Y."/>
            <person name="Miura T."/>
        </authorList>
    </citation>
    <scope>NUCLEOTIDE SEQUENCE [LARGE SCALE GENOMIC DNA]</scope>
    <source>
        <strain evidence="2 3">5NW40-0001</strain>
    </source>
</reference>
<sequence length="73" mass="8053">MPQSATTIHKQCPKARISIKFTRLSTALDLNSLGTNAKKKKMPTALSGVITRPPKFTAKTPGKTKHATKRYEE</sequence>
<dbReference type="EMBL" id="BAABWH010000008">
    <property type="protein sequence ID" value="GAA6146500.1"/>
    <property type="molecule type" value="Genomic_DNA"/>
</dbReference>
<comment type="caution">
    <text evidence="2">The sequence shown here is derived from an EMBL/GenBank/DDBJ whole genome shotgun (WGS) entry which is preliminary data.</text>
</comment>
<feature type="compositionally biased region" description="Basic residues" evidence="1">
    <location>
        <begin position="62"/>
        <end position="73"/>
    </location>
</feature>
<name>A0ABQ0A264_9GAMM</name>
<organism evidence="2 3">
    <name type="scientific">Thalassolituus maritimus</name>
    <dbReference type="NCBI Taxonomy" id="484498"/>
    <lineage>
        <taxon>Bacteria</taxon>
        <taxon>Pseudomonadati</taxon>
        <taxon>Pseudomonadota</taxon>
        <taxon>Gammaproteobacteria</taxon>
        <taxon>Oceanospirillales</taxon>
        <taxon>Oceanospirillaceae</taxon>
        <taxon>Thalassolituus</taxon>
    </lineage>
</organism>
<feature type="region of interest" description="Disordered" evidence="1">
    <location>
        <begin position="52"/>
        <end position="73"/>
    </location>
</feature>